<accession>A0A8J5KRV1</accession>
<feature type="compositionally biased region" description="Basic and acidic residues" evidence="1">
    <location>
        <begin position="23"/>
        <end position="35"/>
    </location>
</feature>
<reference evidence="2 3" key="1">
    <citation type="submission" date="2020-08" db="EMBL/GenBank/DDBJ databases">
        <title>Plant Genome Project.</title>
        <authorList>
            <person name="Zhang R.-G."/>
        </authorList>
    </citation>
    <scope>NUCLEOTIDE SEQUENCE [LARGE SCALE GENOMIC DNA]</scope>
    <source>
        <tissue evidence="2">Rhizome</tissue>
    </source>
</reference>
<evidence type="ECO:0000313" key="3">
    <source>
        <dbReference type="Proteomes" id="UP000734854"/>
    </source>
</evidence>
<proteinExistence type="predicted"/>
<dbReference type="Proteomes" id="UP000734854">
    <property type="component" value="Unassembled WGS sequence"/>
</dbReference>
<feature type="region of interest" description="Disordered" evidence="1">
    <location>
        <begin position="1"/>
        <end position="68"/>
    </location>
</feature>
<gene>
    <name evidence="2" type="ORF">ZIOFF_045505</name>
</gene>
<feature type="compositionally biased region" description="Polar residues" evidence="1">
    <location>
        <begin position="58"/>
        <end position="68"/>
    </location>
</feature>
<name>A0A8J5KRV1_ZINOF</name>
<evidence type="ECO:0000313" key="2">
    <source>
        <dbReference type="EMBL" id="KAG6497603.1"/>
    </source>
</evidence>
<dbReference type="EMBL" id="JACMSC010000012">
    <property type="protein sequence ID" value="KAG6497603.1"/>
    <property type="molecule type" value="Genomic_DNA"/>
</dbReference>
<feature type="compositionally biased region" description="Polar residues" evidence="1">
    <location>
        <begin position="1"/>
        <end position="17"/>
    </location>
</feature>
<sequence>MSQGSLDSAPPQAQSLSRRLVHRSSENSRLRDDLHGPYPCRILPHISEDGRSPVHDSGSGNSFLRRNTSSLHSPQCQCAAAIHLETEGGGKKCLLRRAGANLAGSNRSPPISEKVAEEEEDDLAVKWCDLGMSVLARLAGQMEYSGGGTGKGKNVGRGRRGGDGDHDDNRRISIGLLPADVGDRLC</sequence>
<protein>
    <submittedName>
        <fullName evidence="2">Uncharacterized protein</fullName>
    </submittedName>
</protein>
<feature type="region of interest" description="Disordered" evidence="1">
    <location>
        <begin position="145"/>
        <end position="171"/>
    </location>
</feature>
<dbReference type="AlphaFoldDB" id="A0A8J5KRV1"/>
<evidence type="ECO:0000256" key="1">
    <source>
        <dbReference type="SAM" id="MobiDB-lite"/>
    </source>
</evidence>
<keyword evidence="3" id="KW-1185">Reference proteome</keyword>
<comment type="caution">
    <text evidence="2">The sequence shown here is derived from an EMBL/GenBank/DDBJ whole genome shotgun (WGS) entry which is preliminary data.</text>
</comment>
<organism evidence="2 3">
    <name type="scientific">Zingiber officinale</name>
    <name type="common">Ginger</name>
    <name type="synonym">Amomum zingiber</name>
    <dbReference type="NCBI Taxonomy" id="94328"/>
    <lineage>
        <taxon>Eukaryota</taxon>
        <taxon>Viridiplantae</taxon>
        <taxon>Streptophyta</taxon>
        <taxon>Embryophyta</taxon>
        <taxon>Tracheophyta</taxon>
        <taxon>Spermatophyta</taxon>
        <taxon>Magnoliopsida</taxon>
        <taxon>Liliopsida</taxon>
        <taxon>Zingiberales</taxon>
        <taxon>Zingiberaceae</taxon>
        <taxon>Zingiber</taxon>
    </lineage>
</organism>
<feature type="compositionally biased region" description="Basic and acidic residues" evidence="1">
    <location>
        <begin position="160"/>
        <end position="171"/>
    </location>
</feature>